<feature type="transmembrane region" description="Helical" evidence="6">
    <location>
        <begin position="208"/>
        <end position="228"/>
    </location>
</feature>
<evidence type="ECO:0000313" key="9">
    <source>
        <dbReference type="EMBL" id="CAB4845282.1"/>
    </source>
</evidence>
<evidence type="ECO:0000313" key="8">
    <source>
        <dbReference type="EMBL" id="CAB4709253.1"/>
    </source>
</evidence>
<dbReference type="CDD" id="cd06579">
    <property type="entry name" value="TM_PBP1_transp_AraH_like"/>
    <property type="match status" value="1"/>
</dbReference>
<dbReference type="EMBL" id="CAEZXN010000064">
    <property type="protein sequence ID" value="CAB4709253.1"/>
    <property type="molecule type" value="Genomic_DNA"/>
</dbReference>
<evidence type="ECO:0000256" key="1">
    <source>
        <dbReference type="ARBA" id="ARBA00004651"/>
    </source>
</evidence>
<evidence type="ECO:0000256" key="6">
    <source>
        <dbReference type="SAM" id="Phobius"/>
    </source>
</evidence>
<keyword evidence="5 6" id="KW-0472">Membrane</keyword>
<keyword evidence="2" id="KW-1003">Cell membrane</keyword>
<feature type="transmembrane region" description="Helical" evidence="6">
    <location>
        <begin position="161"/>
        <end position="178"/>
    </location>
</feature>
<name>A0A6J6QI39_9ZZZZ</name>
<evidence type="ECO:0000256" key="2">
    <source>
        <dbReference type="ARBA" id="ARBA00022475"/>
    </source>
</evidence>
<accession>A0A6J6QI39</accession>
<evidence type="ECO:0000256" key="4">
    <source>
        <dbReference type="ARBA" id="ARBA00022989"/>
    </source>
</evidence>
<dbReference type="PANTHER" id="PTHR32196">
    <property type="entry name" value="ABC TRANSPORTER PERMEASE PROTEIN YPHD-RELATED-RELATED"/>
    <property type="match status" value="1"/>
</dbReference>
<dbReference type="EMBL" id="CAFBAA010000053">
    <property type="protein sequence ID" value="CAB4845282.1"/>
    <property type="molecule type" value="Genomic_DNA"/>
</dbReference>
<dbReference type="GO" id="GO:0022857">
    <property type="term" value="F:transmembrane transporter activity"/>
    <property type="evidence" value="ECO:0007669"/>
    <property type="project" value="InterPro"/>
</dbReference>
<feature type="transmembrane region" description="Helical" evidence="6">
    <location>
        <begin position="7"/>
        <end position="31"/>
    </location>
</feature>
<keyword evidence="3 6" id="KW-0812">Transmembrane</keyword>
<feature type="transmembrane region" description="Helical" evidence="6">
    <location>
        <begin position="266"/>
        <end position="283"/>
    </location>
</feature>
<organism evidence="8">
    <name type="scientific">freshwater metagenome</name>
    <dbReference type="NCBI Taxonomy" id="449393"/>
    <lineage>
        <taxon>unclassified sequences</taxon>
        <taxon>metagenomes</taxon>
        <taxon>ecological metagenomes</taxon>
    </lineage>
</organism>
<dbReference type="AlphaFoldDB" id="A0A6J6QI39"/>
<comment type="subcellular location">
    <subcellularLocation>
        <location evidence="1">Cell membrane</location>
        <topology evidence="1">Multi-pass membrane protein</topology>
    </subcellularLocation>
</comment>
<proteinExistence type="predicted"/>
<dbReference type="InterPro" id="IPR001851">
    <property type="entry name" value="ABC_transp_permease"/>
</dbReference>
<evidence type="ECO:0000313" key="7">
    <source>
        <dbReference type="EMBL" id="CAB4672692.1"/>
    </source>
</evidence>
<protein>
    <submittedName>
        <fullName evidence="8">Unannotated protein</fullName>
    </submittedName>
</protein>
<feature type="transmembrane region" description="Helical" evidence="6">
    <location>
        <begin position="43"/>
        <end position="66"/>
    </location>
</feature>
<feature type="transmembrane region" description="Helical" evidence="6">
    <location>
        <begin position="113"/>
        <end position="140"/>
    </location>
</feature>
<dbReference type="PANTHER" id="PTHR32196:SF72">
    <property type="entry name" value="RIBOSE IMPORT PERMEASE PROTEIN RBSC"/>
    <property type="match status" value="1"/>
</dbReference>
<evidence type="ECO:0000256" key="3">
    <source>
        <dbReference type="ARBA" id="ARBA00022692"/>
    </source>
</evidence>
<evidence type="ECO:0000256" key="5">
    <source>
        <dbReference type="ARBA" id="ARBA00023136"/>
    </source>
</evidence>
<keyword evidence="4 6" id="KW-1133">Transmembrane helix</keyword>
<feature type="transmembrane region" description="Helical" evidence="6">
    <location>
        <begin position="240"/>
        <end position="259"/>
    </location>
</feature>
<reference evidence="8" key="1">
    <citation type="submission" date="2020-05" db="EMBL/GenBank/DDBJ databases">
        <authorList>
            <person name="Chiriac C."/>
            <person name="Salcher M."/>
            <person name="Ghai R."/>
            <person name="Kavagutti S V."/>
        </authorList>
    </citation>
    <scope>NUCLEOTIDE SEQUENCE</scope>
</reference>
<gene>
    <name evidence="7" type="ORF">UFOPK2342_00546</name>
    <name evidence="8" type="ORF">UFOPK2423_01633</name>
    <name evidence="9" type="ORF">UFOPK3266_01512</name>
</gene>
<feature type="transmembrane region" description="Helical" evidence="6">
    <location>
        <begin position="78"/>
        <end position="101"/>
    </location>
</feature>
<dbReference type="GO" id="GO:0005886">
    <property type="term" value="C:plasma membrane"/>
    <property type="evidence" value="ECO:0007669"/>
    <property type="project" value="UniProtKB-SubCell"/>
</dbReference>
<sequence length="313" mass="31951">MIEKLRSYGIVGVFGLLFVVLSISSPSFLSWQNAANILDQSSILFIMATVLTLCIIAGIFDLSVAATATASAIMTVNAINAFGMVLGVIVGVGFGGVLGLLNGLGIVGTNVNSFIGTLATSFAFRGLGLILCSGGLVGITNKDTAAAMRSAFEGKFLGIKGAIYIALIFSAIVGIFLSRTIWGRNVYAVGGNAQAAFLAGIRTNRILISCYVISGIGAGLAGMIYAGRYGSGATNAYSDTIAFTAIAAPVVGGVSVFGGSGSIWRGILGILTFALIGNGLNLLGVDTTYQLTALGLLIFAAVAADQVFRRSRG</sequence>
<dbReference type="Pfam" id="PF02653">
    <property type="entry name" value="BPD_transp_2"/>
    <property type="match status" value="1"/>
</dbReference>
<dbReference type="EMBL" id="CAEZXB010000007">
    <property type="protein sequence ID" value="CAB4672692.1"/>
    <property type="molecule type" value="Genomic_DNA"/>
</dbReference>